<dbReference type="HOGENOM" id="CLU_023761_0_0_1"/>
<dbReference type="GO" id="GO:0016020">
    <property type="term" value="C:membrane"/>
    <property type="evidence" value="ECO:0007669"/>
    <property type="project" value="GOC"/>
</dbReference>
<dbReference type="Proteomes" id="UP000007014">
    <property type="component" value="Chromosome 13"/>
</dbReference>
<evidence type="ECO:0000256" key="1">
    <source>
        <dbReference type="SAM" id="MobiDB-lite"/>
    </source>
</evidence>
<proteinExistence type="predicted"/>
<dbReference type="KEGG" id="cme:CYME_CMM016C"/>
<dbReference type="PANTHER" id="PTHR30372">
    <property type="entry name" value="LIPID-A-DISACCHARIDE SYNTHASE"/>
    <property type="match status" value="1"/>
</dbReference>
<accession>M1UT57</accession>
<organism evidence="3 4">
    <name type="scientific">Cyanidioschyzon merolae (strain NIES-3377 / 10D)</name>
    <name type="common">Unicellular red alga</name>
    <dbReference type="NCBI Taxonomy" id="280699"/>
    <lineage>
        <taxon>Eukaryota</taxon>
        <taxon>Rhodophyta</taxon>
        <taxon>Bangiophyceae</taxon>
        <taxon>Cyanidiales</taxon>
        <taxon>Cyanidiaceae</taxon>
        <taxon>Cyanidioschyzon</taxon>
    </lineage>
</organism>
<reference evidence="3 4" key="2">
    <citation type="journal article" date="2007" name="BMC Biol.">
        <title>A 100%-complete sequence reveals unusually simple genomic features in the hot-spring red alga Cyanidioschyzon merolae.</title>
        <authorList>
            <person name="Nozaki H."/>
            <person name="Takano H."/>
            <person name="Misumi O."/>
            <person name="Terasawa K."/>
            <person name="Matsuzaki M."/>
            <person name="Maruyama S."/>
            <person name="Nishida K."/>
            <person name="Yagisawa F."/>
            <person name="Yoshida Y."/>
            <person name="Fujiwara T."/>
            <person name="Takio S."/>
            <person name="Tamura K."/>
            <person name="Chung S.J."/>
            <person name="Nakamura S."/>
            <person name="Kuroiwa H."/>
            <person name="Tanaka K."/>
            <person name="Sato N."/>
            <person name="Kuroiwa T."/>
        </authorList>
    </citation>
    <scope>NUCLEOTIDE SEQUENCE [LARGE SCALE GENOMIC DNA]</scope>
    <source>
        <strain evidence="3 4">10D</strain>
    </source>
</reference>
<evidence type="ECO:0000313" key="3">
    <source>
        <dbReference type="EMBL" id="BAM80916.1"/>
    </source>
</evidence>
<feature type="region of interest" description="Disordered" evidence="1">
    <location>
        <begin position="469"/>
        <end position="488"/>
    </location>
</feature>
<evidence type="ECO:0000313" key="4">
    <source>
        <dbReference type="Proteomes" id="UP000007014"/>
    </source>
</evidence>
<dbReference type="GeneID" id="16995023"/>
<dbReference type="PANTHER" id="PTHR30372:SF6">
    <property type="entry name" value="LIPID-A-DISACCHARIDE SYNTHASE"/>
    <property type="match status" value="1"/>
</dbReference>
<dbReference type="GO" id="GO:0008915">
    <property type="term" value="F:lipid-A-disaccharide synthase activity"/>
    <property type="evidence" value="ECO:0007669"/>
    <property type="project" value="InterPro"/>
</dbReference>
<keyword evidence="4" id="KW-1185">Reference proteome</keyword>
<keyword evidence="2" id="KW-0472">Membrane</keyword>
<dbReference type="RefSeq" id="XP_005536952.1">
    <property type="nucleotide sequence ID" value="XM_005536895.1"/>
</dbReference>
<sequence>MAQTATLVERDLRSLLCSTRAGCCFAAAVAPERLRRRALTGAAAHPPRRSGYHRGCPCGDVRMPGLHAGKQALLWRYQRSLPRRQQQYWGRHACRSGVLMSIRSALSEQQAAASTDLLILSNGPGELYTWVRPLLMHLGEEFRISIALTPCPHASGREMDAVLRFPHVARVLPPAHFWRLLLGIESHGLWEPGDSNAGSSSADMETFWRRQGVVLFLGGDQFFAGLIARRLGYPCVAYAEWDAMWPGWISCYAVRRQAIRQRARRHLLYRLFVAWAWILGLWGVTLQQRRRAVPRIVVIGDLTTDAVWQYDNVREKAKTLRDLYVAAYAETHLGDSTAHETKLSPQNQHSSEVRSTAAAHQNRVPRTSVLQAGSSREKHILVGLLPGSKPSKLAIMVPFLLLCAYHIHMRAMRLGVGPVVFVLPVAPGLDTATVQRFADPAHNSMFQFIPGASAHSSLCTKFTAADEPSVATEQSKRPAPHAQVAQAMPSALDPDERNMEAGPGPLAPCLLIDRVHAPAAGASGVGRLEASAVQVPIFLHEESPAYALLAATDICLTTVGANTAELASLWTPALVLVPTHRLDVMRAWDGILGILCRLPLIGTIITILTNRIILWMYATRRWGYFALPNRWAGNRELLPELVGNLDAQQVAARALGLALDQDRLQLIRHALRNHAQPSGAVRRLAVLVRHAQRTAAVAAPREAVADAHDSLRTA</sequence>
<dbReference type="GO" id="GO:0009245">
    <property type="term" value="P:lipid A biosynthetic process"/>
    <property type="evidence" value="ECO:0007669"/>
    <property type="project" value="InterPro"/>
</dbReference>
<gene>
    <name evidence="3" type="ORF">CYME_CMM016C</name>
</gene>
<dbReference type="GO" id="GO:0005543">
    <property type="term" value="F:phospholipid binding"/>
    <property type="evidence" value="ECO:0007669"/>
    <property type="project" value="TreeGrafter"/>
</dbReference>
<evidence type="ECO:0000256" key="2">
    <source>
        <dbReference type="SAM" id="Phobius"/>
    </source>
</evidence>
<reference evidence="3 4" key="1">
    <citation type="journal article" date="2004" name="Nature">
        <title>Genome sequence of the ultrasmall unicellular red alga Cyanidioschyzon merolae 10D.</title>
        <authorList>
            <person name="Matsuzaki M."/>
            <person name="Misumi O."/>
            <person name="Shin-i T."/>
            <person name="Maruyama S."/>
            <person name="Takahara M."/>
            <person name="Miyagishima S."/>
            <person name="Mori T."/>
            <person name="Nishida K."/>
            <person name="Yagisawa F."/>
            <person name="Nishida K."/>
            <person name="Yoshida Y."/>
            <person name="Nishimura Y."/>
            <person name="Nakao S."/>
            <person name="Kobayashi T."/>
            <person name="Momoyama Y."/>
            <person name="Higashiyama T."/>
            <person name="Minoda A."/>
            <person name="Sano M."/>
            <person name="Nomoto H."/>
            <person name="Oishi K."/>
            <person name="Hayashi H."/>
            <person name="Ohta F."/>
            <person name="Nishizaka S."/>
            <person name="Haga S."/>
            <person name="Miura S."/>
            <person name="Morishita T."/>
            <person name="Kabeya Y."/>
            <person name="Terasawa K."/>
            <person name="Suzuki Y."/>
            <person name="Ishii Y."/>
            <person name="Asakawa S."/>
            <person name="Takano H."/>
            <person name="Ohta N."/>
            <person name="Kuroiwa H."/>
            <person name="Tanaka K."/>
            <person name="Shimizu N."/>
            <person name="Sugano S."/>
            <person name="Sato N."/>
            <person name="Nozaki H."/>
            <person name="Ogasawara N."/>
            <person name="Kohara Y."/>
            <person name="Kuroiwa T."/>
        </authorList>
    </citation>
    <scope>NUCLEOTIDE SEQUENCE [LARGE SCALE GENOMIC DNA]</scope>
    <source>
        <strain evidence="3 4">10D</strain>
    </source>
</reference>
<keyword evidence="2" id="KW-1133">Transmembrane helix</keyword>
<protein>
    <submittedName>
        <fullName evidence="3">Uncharacterized protein</fullName>
    </submittedName>
</protein>
<dbReference type="Gramene" id="CMM016CT">
    <property type="protein sequence ID" value="CMM016CT"/>
    <property type="gene ID" value="CMM016C"/>
</dbReference>
<feature type="compositionally biased region" description="Polar residues" evidence="1">
    <location>
        <begin position="343"/>
        <end position="354"/>
    </location>
</feature>
<dbReference type="InterPro" id="IPR003835">
    <property type="entry name" value="Glyco_trans_19"/>
</dbReference>
<name>M1UT57_CYAM1</name>
<dbReference type="AlphaFoldDB" id="M1UT57"/>
<keyword evidence="2" id="KW-0812">Transmembrane</keyword>
<feature type="region of interest" description="Disordered" evidence="1">
    <location>
        <begin position="336"/>
        <end position="365"/>
    </location>
</feature>
<dbReference type="OrthoDB" id="2020335at2759"/>
<feature type="transmembrane region" description="Helical" evidence="2">
    <location>
        <begin position="267"/>
        <end position="285"/>
    </location>
</feature>
<dbReference type="EMBL" id="AP006495">
    <property type="protein sequence ID" value="BAM80916.1"/>
    <property type="molecule type" value="Genomic_DNA"/>
</dbReference>